<evidence type="ECO:0000256" key="3">
    <source>
        <dbReference type="ARBA" id="ARBA00022989"/>
    </source>
</evidence>
<dbReference type="Pfam" id="PF04140">
    <property type="entry name" value="ICMT"/>
    <property type="match status" value="1"/>
</dbReference>
<dbReference type="GO" id="GO:0004671">
    <property type="term" value="F:protein C-terminal S-isoprenylcysteine carboxyl O-methyltransferase activity"/>
    <property type="evidence" value="ECO:0007669"/>
    <property type="project" value="UniProtKB-EC"/>
</dbReference>
<dbReference type="PANTHER" id="PTHR43847:SF1">
    <property type="entry name" value="BLL3993 PROTEIN"/>
    <property type="match status" value="1"/>
</dbReference>
<evidence type="ECO:0000256" key="1">
    <source>
        <dbReference type="ARBA" id="ARBA00004141"/>
    </source>
</evidence>
<feature type="transmembrane region" description="Helical" evidence="5">
    <location>
        <begin position="116"/>
        <end position="137"/>
    </location>
</feature>
<evidence type="ECO:0000256" key="5">
    <source>
        <dbReference type="SAM" id="Phobius"/>
    </source>
</evidence>
<dbReference type="RefSeq" id="WP_264891416.1">
    <property type="nucleotide sequence ID" value="NZ_CP110257.1"/>
</dbReference>
<keyword evidence="2 5" id="KW-0812">Transmembrane</keyword>
<evidence type="ECO:0000256" key="2">
    <source>
        <dbReference type="ARBA" id="ARBA00022692"/>
    </source>
</evidence>
<dbReference type="InterPro" id="IPR052527">
    <property type="entry name" value="Metal_cation-efflux_comp"/>
</dbReference>
<evidence type="ECO:0000256" key="4">
    <source>
        <dbReference type="ARBA" id="ARBA00023136"/>
    </source>
</evidence>
<feature type="transmembrane region" description="Helical" evidence="5">
    <location>
        <begin position="24"/>
        <end position="42"/>
    </location>
</feature>
<keyword evidence="6" id="KW-0808">Transferase</keyword>
<accession>A0ABY6MMV5</accession>
<feature type="transmembrane region" description="Helical" evidence="5">
    <location>
        <begin position="177"/>
        <end position="207"/>
    </location>
</feature>
<keyword evidence="3 5" id="KW-1133">Transmembrane helix</keyword>
<dbReference type="Proteomes" id="UP001163266">
    <property type="component" value="Chromosome"/>
</dbReference>
<dbReference type="Gene3D" id="1.20.120.1630">
    <property type="match status" value="1"/>
</dbReference>
<comment type="subcellular location">
    <subcellularLocation>
        <location evidence="1">Membrane</location>
        <topology evidence="1">Multi-pass membrane protein</topology>
    </subcellularLocation>
</comment>
<dbReference type="PANTHER" id="PTHR43847">
    <property type="entry name" value="BLL3993 PROTEIN"/>
    <property type="match status" value="1"/>
</dbReference>
<keyword evidence="7" id="KW-1185">Reference proteome</keyword>
<proteinExistence type="predicted"/>
<gene>
    <name evidence="6" type="ORF">OMP39_09005</name>
</gene>
<dbReference type="EMBL" id="CP110257">
    <property type="protein sequence ID" value="UZD53833.1"/>
    <property type="molecule type" value="Genomic_DNA"/>
</dbReference>
<reference evidence="6" key="1">
    <citation type="submission" date="2022-10" db="EMBL/GenBank/DDBJ databases">
        <title>Complete genome sequence of Schlegelella aquatica LMG 23380.</title>
        <authorList>
            <person name="Musilova J."/>
            <person name="Kourilova X."/>
            <person name="Bezdicek M."/>
            <person name="Hermankova K."/>
            <person name="Obruca S."/>
            <person name="Sedlar K."/>
        </authorList>
    </citation>
    <scope>NUCLEOTIDE SEQUENCE</scope>
    <source>
        <strain evidence="6">LMG 23380</strain>
    </source>
</reference>
<dbReference type="InterPro" id="IPR007269">
    <property type="entry name" value="ICMT_MeTrfase"/>
</dbReference>
<dbReference type="GO" id="GO:0032259">
    <property type="term" value="P:methylation"/>
    <property type="evidence" value="ECO:0007669"/>
    <property type="project" value="UniProtKB-KW"/>
</dbReference>
<protein>
    <submittedName>
        <fullName evidence="6">Protein-S-isoprenylcysteine O-methyltransferase</fullName>
        <ecNumber evidence="6">2.1.1.100</ecNumber>
    </submittedName>
</protein>
<dbReference type="NCBIfam" id="NF040696">
    <property type="entry name" value="isopcys_mtase"/>
    <property type="match status" value="1"/>
</dbReference>
<evidence type="ECO:0000313" key="7">
    <source>
        <dbReference type="Proteomes" id="UP001163266"/>
    </source>
</evidence>
<keyword evidence="4 5" id="KW-0472">Membrane</keyword>
<evidence type="ECO:0000313" key="6">
    <source>
        <dbReference type="EMBL" id="UZD53833.1"/>
    </source>
</evidence>
<name>A0ABY6MMV5_9BURK</name>
<dbReference type="InterPro" id="IPR054851">
    <property type="entry name" value="Isoprenylcys_mtase"/>
</dbReference>
<sequence length="241" mass="27656">MKRLHLAAAPGRPNATAGVYGSRLRAWVPVVLFAIVIAAHVWQRGGAVRWPELVWAAASLLQTLIRWPHVEAGRRNRPVRSHVDRREQWLMFVVFMTLMALPLLHVALPWFARWNYALPAAAPVAGTLMMALSLWVFHRSHADLGRNWSPSLEVHAEHRLVTEGVYRWARHPMYASIWLFALAQPLLIQNWVAGACSVPGFALLYFLRVGREERLMRETFGREYEAYAERVGRLMPRWGGR</sequence>
<feature type="transmembrane region" description="Helical" evidence="5">
    <location>
        <begin position="89"/>
        <end position="110"/>
    </location>
</feature>
<organism evidence="6 7">
    <name type="scientific">Caldimonas aquatica</name>
    <dbReference type="NCBI Taxonomy" id="376175"/>
    <lineage>
        <taxon>Bacteria</taxon>
        <taxon>Pseudomonadati</taxon>
        <taxon>Pseudomonadota</taxon>
        <taxon>Betaproteobacteria</taxon>
        <taxon>Burkholderiales</taxon>
        <taxon>Sphaerotilaceae</taxon>
        <taxon>Caldimonas</taxon>
    </lineage>
</organism>
<keyword evidence="6" id="KW-0489">Methyltransferase</keyword>
<dbReference type="EC" id="2.1.1.100" evidence="6"/>